<dbReference type="Proteomes" id="UP000185783">
    <property type="component" value="Unassembled WGS sequence"/>
</dbReference>
<name>A0A1U7JFG8_9HYPH</name>
<proteinExistence type="predicted"/>
<keyword evidence="2" id="KW-1185">Reference proteome</keyword>
<evidence type="ECO:0000313" key="2">
    <source>
        <dbReference type="Proteomes" id="UP000185783"/>
    </source>
</evidence>
<dbReference type="EMBL" id="LVVZ01000019">
    <property type="protein sequence ID" value="OKL43483.1"/>
    <property type="molecule type" value="Genomic_DNA"/>
</dbReference>
<reference evidence="1 2" key="1">
    <citation type="submission" date="2016-03" db="EMBL/GenBank/DDBJ databases">
        <title>Genome sequence of Nesiotobacter sp. nov., a moderately halophilic alphaproteobacterium isolated from the Yellow Sea, China.</title>
        <authorList>
            <person name="Zhang G."/>
            <person name="Zhang R."/>
        </authorList>
    </citation>
    <scope>NUCLEOTIDE SEQUENCE [LARGE SCALE GENOMIC DNA]</scope>
    <source>
        <strain evidence="1 2">WB1-6</strain>
    </source>
</reference>
<protein>
    <submittedName>
        <fullName evidence="1">Uncharacterized protein</fullName>
    </submittedName>
</protein>
<sequence>MWVVPAAFAKSGGTRLHDLRQAAQALDVAVVWGEPLEADLEEILEDVHCGTIRPDYPCDVNNVTAALDGDDRNWDRPVIDLRPGCEFEAQRASVSTALCLFEAMAVKHCVIRATTSEGVPWASFFEWLVERRFSKGQKVGPEVIVERPLGDAWSEPLIATAHQAGVTESRYVLDENLELVEEGRLRQLEQEVEAWRARQVLVTGLSACSADDGTDEIRQTHHRLFKGLSVDAILDRRGIMTGNWQSVRSDFKLAYMRAKRYGRPNQRQLQQFFTRKLSADHSNALPEMVGDWCTFRPRAKARNLGQWMAAFRHTGSSMLQYMAHSVGLWFLSRLIYWSRAPIAQDRSVLSDGAGSCSIEKPNAAPALRDLKSEEIATYSVSNAACERRQVNSHS</sequence>
<dbReference type="AlphaFoldDB" id="A0A1U7JFG8"/>
<accession>A0A1U7JFG8</accession>
<evidence type="ECO:0000313" key="1">
    <source>
        <dbReference type="EMBL" id="OKL43483.1"/>
    </source>
</evidence>
<organism evidence="1 2">
    <name type="scientific">Pseudovibrio exalbescens</name>
    <dbReference type="NCBI Taxonomy" id="197461"/>
    <lineage>
        <taxon>Bacteria</taxon>
        <taxon>Pseudomonadati</taxon>
        <taxon>Pseudomonadota</taxon>
        <taxon>Alphaproteobacteria</taxon>
        <taxon>Hyphomicrobiales</taxon>
        <taxon>Stappiaceae</taxon>
        <taxon>Pseudovibrio</taxon>
    </lineage>
</organism>
<gene>
    <name evidence="1" type="ORF">A3843_12620</name>
</gene>
<comment type="caution">
    <text evidence="1">The sequence shown here is derived from an EMBL/GenBank/DDBJ whole genome shotgun (WGS) entry which is preliminary data.</text>
</comment>